<evidence type="ECO:0000313" key="7">
    <source>
        <dbReference type="Proteomes" id="UP000257123"/>
    </source>
</evidence>
<evidence type="ECO:0000313" key="5">
    <source>
        <dbReference type="EMBL" id="RFA99246.1"/>
    </source>
</evidence>
<evidence type="ECO:0000259" key="3">
    <source>
        <dbReference type="SMART" id="SM01027"/>
    </source>
</evidence>
<dbReference type="Proteomes" id="UP000257123">
    <property type="component" value="Unassembled WGS sequence"/>
</dbReference>
<protein>
    <submittedName>
        <fullName evidence="5">mRNA 3'-end processing factor</fullName>
    </submittedName>
</protein>
<dbReference type="CDD" id="cd16295">
    <property type="entry name" value="TTHA0252-CPSF-like_MBL-fold"/>
    <property type="match status" value="1"/>
</dbReference>
<dbReference type="InterPro" id="IPR022712">
    <property type="entry name" value="Beta_Casp"/>
</dbReference>
<dbReference type="RefSeq" id="WP_116420277.1">
    <property type="nucleotide sequence ID" value="NZ_NMUE01000001.1"/>
</dbReference>
<reference evidence="6 7" key="1">
    <citation type="submission" date="2017-07" db="EMBL/GenBank/DDBJ databases">
        <title>Draft genome sequence of aerobic hyperthermophilic archaea, Pyrobaculum aerophilum YKB31 and YKB32.</title>
        <authorList>
            <person name="Mochizuki T."/>
            <person name="Berliner A.J."/>
            <person name="Yoshida-Takashima Y."/>
            <person name="Takaki Y."/>
            <person name="Nunoura T."/>
            <person name="Takai K."/>
        </authorList>
    </citation>
    <scope>NUCLEOTIDE SEQUENCE [LARGE SCALE GENOMIC DNA]</scope>
    <source>
        <strain evidence="4 7">YKB31</strain>
        <strain evidence="5 6">YKB32</strain>
    </source>
</reference>
<gene>
    <name evidence="4" type="ORF">CGL51_00485</name>
    <name evidence="5" type="ORF">CGL52_04445</name>
</gene>
<feature type="domain" description="Metallo-beta-lactamase" evidence="2">
    <location>
        <begin position="13"/>
        <end position="218"/>
    </location>
</feature>
<evidence type="ECO:0000313" key="4">
    <source>
        <dbReference type="EMBL" id="RFA98542.1"/>
    </source>
</evidence>
<organism evidence="5 6">
    <name type="scientific">Pyrobaculum aerophilum</name>
    <dbReference type="NCBI Taxonomy" id="13773"/>
    <lineage>
        <taxon>Archaea</taxon>
        <taxon>Thermoproteota</taxon>
        <taxon>Thermoprotei</taxon>
        <taxon>Thermoproteales</taxon>
        <taxon>Thermoproteaceae</taxon>
        <taxon>Pyrobaculum</taxon>
    </lineage>
</organism>
<evidence type="ECO:0000259" key="2">
    <source>
        <dbReference type="SMART" id="SM00849"/>
    </source>
</evidence>
<evidence type="ECO:0000313" key="6">
    <source>
        <dbReference type="Proteomes" id="UP000256877"/>
    </source>
</evidence>
<dbReference type="EMBL" id="NMUE01000001">
    <property type="protein sequence ID" value="RFA98542.1"/>
    <property type="molecule type" value="Genomic_DNA"/>
</dbReference>
<dbReference type="Proteomes" id="UP000256877">
    <property type="component" value="Unassembled WGS sequence"/>
</dbReference>
<dbReference type="Gene3D" id="3.40.50.10890">
    <property type="match status" value="1"/>
</dbReference>
<evidence type="ECO:0000256" key="1">
    <source>
        <dbReference type="ARBA" id="ARBA00022801"/>
    </source>
</evidence>
<dbReference type="GO" id="GO:0016787">
    <property type="term" value="F:hydrolase activity"/>
    <property type="evidence" value="ECO:0007669"/>
    <property type="project" value="UniProtKB-KW"/>
</dbReference>
<dbReference type="AlphaFoldDB" id="A0A371R587"/>
<dbReference type="InterPro" id="IPR036866">
    <property type="entry name" value="RibonucZ/Hydroxyglut_hydro"/>
</dbReference>
<dbReference type="InterPro" id="IPR001279">
    <property type="entry name" value="Metallo-B-lactamas"/>
</dbReference>
<dbReference type="PANTHER" id="PTHR11203">
    <property type="entry name" value="CLEAVAGE AND POLYADENYLATION SPECIFICITY FACTOR FAMILY MEMBER"/>
    <property type="match status" value="1"/>
</dbReference>
<keyword evidence="1" id="KW-0378">Hydrolase</keyword>
<dbReference type="EMBL" id="NMUF01000008">
    <property type="protein sequence ID" value="RFA99246.1"/>
    <property type="molecule type" value="Genomic_DNA"/>
</dbReference>
<dbReference type="InterPro" id="IPR050698">
    <property type="entry name" value="MBL"/>
</dbReference>
<dbReference type="PANTHER" id="PTHR11203:SF52">
    <property type="entry name" value="MRNA 3-END PROCESSING FACTOR"/>
    <property type="match status" value="1"/>
</dbReference>
<dbReference type="Pfam" id="PF07521">
    <property type="entry name" value="RMMBL"/>
    <property type="match status" value="1"/>
</dbReference>
<name>A0A371R587_9CREN</name>
<dbReference type="OrthoDB" id="40950at2157"/>
<feature type="domain" description="Beta-Casp" evidence="3">
    <location>
        <begin position="231"/>
        <end position="342"/>
    </location>
</feature>
<dbReference type="InterPro" id="IPR011108">
    <property type="entry name" value="RMMBL"/>
</dbReference>
<dbReference type="Gene3D" id="3.60.15.10">
    <property type="entry name" value="Ribonuclease Z/Hydroxyacylglutathione hydrolase-like"/>
    <property type="match status" value="1"/>
</dbReference>
<dbReference type="SMART" id="SM00849">
    <property type="entry name" value="Lactamase_B"/>
    <property type="match status" value="1"/>
</dbReference>
<dbReference type="Pfam" id="PF10996">
    <property type="entry name" value="Beta-Casp"/>
    <property type="match status" value="1"/>
</dbReference>
<dbReference type="Pfam" id="PF16661">
    <property type="entry name" value="Lactamase_B_6"/>
    <property type="match status" value="1"/>
</dbReference>
<dbReference type="GO" id="GO:0004521">
    <property type="term" value="F:RNA endonuclease activity"/>
    <property type="evidence" value="ECO:0007669"/>
    <property type="project" value="TreeGrafter"/>
</dbReference>
<accession>A0A371R587</accession>
<sequence>MKIRLLGGAGEVGRLAVLIKTASNGILLDYGVSFDANDKPVFPLHVRPRDLTATFLSHAHLDHSGGLPSLYVSTKTPLYSTPLTMELSDLMYTDAIKLSGYYLPYTLEEVRETMSSAVPLTYGEPVEIGRDAVITVYNAGHIPGSAISVIEVEGYVVVFTGDFNTVDSNLLRGADLYNIPKNPDVVIMEATYASTDHPPRERLEREFVQSVKEVLEGGGSVLIPSFALGRAQEILLTLVKHGIDAYPIYVDGLARQINQIVGRYPHLLKDPDLYKKALEISIEVPNAYVRKGAVEEPSVIITPAGMLKGGAALFYFKKMAQNKKNGIFLPSFQAPNTPGFQILSKGYAFLDGTTIKVEARLEWFDFSAHAGRRELEEFVKRFTPETRIILVHTDPLTAAPFIRRLAKEGYDNIYLPTALGEEVFLSKKFS</sequence>
<comment type="caution">
    <text evidence="5">The sequence shown here is derived from an EMBL/GenBank/DDBJ whole genome shotgun (WGS) entry which is preliminary data.</text>
</comment>
<dbReference type="SMART" id="SM01027">
    <property type="entry name" value="Beta-Casp"/>
    <property type="match status" value="1"/>
</dbReference>
<proteinExistence type="predicted"/>
<dbReference type="SUPFAM" id="SSF56281">
    <property type="entry name" value="Metallo-hydrolase/oxidoreductase"/>
    <property type="match status" value="1"/>
</dbReference>